<name>A0A8T3BJ39_DENNO</name>
<reference evidence="1" key="1">
    <citation type="journal article" date="2022" name="Front. Genet.">
        <title>Chromosome-Scale Assembly of the Dendrobium nobile Genome Provides Insights Into the Molecular Mechanism of the Biosynthesis of the Medicinal Active Ingredient of Dendrobium.</title>
        <authorList>
            <person name="Xu Q."/>
            <person name="Niu S.-C."/>
            <person name="Li K.-L."/>
            <person name="Zheng P.-J."/>
            <person name="Zhang X.-J."/>
            <person name="Jia Y."/>
            <person name="Liu Y."/>
            <person name="Niu Y.-X."/>
            <person name="Yu L.-H."/>
            <person name="Chen D.-F."/>
            <person name="Zhang G.-Q."/>
        </authorList>
    </citation>
    <scope>NUCLEOTIDE SEQUENCE</scope>
    <source>
        <tissue evidence="1">Leaf</tissue>
    </source>
</reference>
<gene>
    <name evidence="1" type="ORF">KFK09_012505</name>
</gene>
<accession>A0A8T3BJ39</accession>
<proteinExistence type="predicted"/>
<protein>
    <submittedName>
        <fullName evidence="1">Uncharacterized protein</fullName>
    </submittedName>
</protein>
<organism evidence="1 2">
    <name type="scientific">Dendrobium nobile</name>
    <name type="common">Orchid</name>
    <dbReference type="NCBI Taxonomy" id="94219"/>
    <lineage>
        <taxon>Eukaryota</taxon>
        <taxon>Viridiplantae</taxon>
        <taxon>Streptophyta</taxon>
        <taxon>Embryophyta</taxon>
        <taxon>Tracheophyta</taxon>
        <taxon>Spermatophyta</taxon>
        <taxon>Magnoliopsida</taxon>
        <taxon>Liliopsida</taxon>
        <taxon>Asparagales</taxon>
        <taxon>Orchidaceae</taxon>
        <taxon>Epidendroideae</taxon>
        <taxon>Malaxideae</taxon>
        <taxon>Dendrobiinae</taxon>
        <taxon>Dendrobium</taxon>
    </lineage>
</organism>
<evidence type="ECO:0000313" key="1">
    <source>
        <dbReference type="EMBL" id="KAI0511871.1"/>
    </source>
</evidence>
<evidence type="ECO:0000313" key="2">
    <source>
        <dbReference type="Proteomes" id="UP000829196"/>
    </source>
</evidence>
<dbReference type="Proteomes" id="UP000829196">
    <property type="component" value="Unassembled WGS sequence"/>
</dbReference>
<dbReference type="EMBL" id="JAGYWB010000009">
    <property type="protein sequence ID" value="KAI0511871.1"/>
    <property type="molecule type" value="Genomic_DNA"/>
</dbReference>
<keyword evidence="2" id="KW-1185">Reference proteome</keyword>
<sequence length="52" mass="5739">MWNAQDKGEASSGHIFKRKLSFLNADFIKSVHPNPSPWGCLATGFMQDLSAT</sequence>
<dbReference type="AlphaFoldDB" id="A0A8T3BJ39"/>
<comment type="caution">
    <text evidence="1">The sequence shown here is derived from an EMBL/GenBank/DDBJ whole genome shotgun (WGS) entry which is preliminary data.</text>
</comment>